<reference evidence="2 3" key="1">
    <citation type="submission" date="2018-12" db="EMBL/GenBank/DDBJ databases">
        <authorList>
            <consortium name="Pathogen Informatics"/>
        </authorList>
    </citation>
    <scope>NUCLEOTIDE SEQUENCE [LARGE SCALE GENOMIC DNA]</scope>
    <source>
        <strain evidence="2 3">NCTC11923</strain>
    </source>
</reference>
<dbReference type="KEGG" id="asla:NCTC11923_00653"/>
<sequence length="225" mass="24212">MLGGEFCLRARRQASSFACLGQGAAPPAHEPAGRGSGRATGRPEMYVTRHVEMYVEDDVHVYVVGHVRRVTLNQVSPEPCHWRRPRSQLRSLLSGIGVGGALRARLEPAPKVAAELVRLTDGIPFLMQRAMTLAGQGECRRCSRGRSGWSVVGPALHIHLGCVHEESLEFQRSVSVGASSDRDECASATLMHIHHGAAPGAWAANPQNHADSSAITPTQVMNECA</sequence>
<accession>A0A3S5EM38</accession>
<protein>
    <submittedName>
        <fullName evidence="2">Uncharacterized protein</fullName>
    </submittedName>
</protein>
<gene>
    <name evidence="2" type="ORF">NCTC11923_00653</name>
</gene>
<name>A0A3S5EM38_9ACTO</name>
<dbReference type="STRING" id="1278298.GCA_000428685_00176"/>
<dbReference type="Proteomes" id="UP000276899">
    <property type="component" value="Chromosome"/>
</dbReference>
<proteinExistence type="predicted"/>
<feature type="region of interest" description="Disordered" evidence="1">
    <location>
        <begin position="21"/>
        <end position="41"/>
    </location>
</feature>
<evidence type="ECO:0000256" key="1">
    <source>
        <dbReference type="SAM" id="MobiDB-lite"/>
    </source>
</evidence>
<evidence type="ECO:0000313" key="3">
    <source>
        <dbReference type="Proteomes" id="UP000276899"/>
    </source>
</evidence>
<organism evidence="2 3">
    <name type="scientific">Actinomyces slackii</name>
    <dbReference type="NCBI Taxonomy" id="52774"/>
    <lineage>
        <taxon>Bacteria</taxon>
        <taxon>Bacillati</taxon>
        <taxon>Actinomycetota</taxon>
        <taxon>Actinomycetes</taxon>
        <taxon>Actinomycetales</taxon>
        <taxon>Actinomycetaceae</taxon>
        <taxon>Actinomyces</taxon>
    </lineage>
</organism>
<dbReference type="EMBL" id="LR134363">
    <property type="protein sequence ID" value="VEG74034.1"/>
    <property type="molecule type" value="Genomic_DNA"/>
</dbReference>
<evidence type="ECO:0000313" key="2">
    <source>
        <dbReference type="EMBL" id="VEG74034.1"/>
    </source>
</evidence>
<keyword evidence="3" id="KW-1185">Reference proteome</keyword>
<dbReference type="AlphaFoldDB" id="A0A3S5EM38"/>